<organism evidence="2 3">
    <name type="scientific">Sulfurimonas autotrophica (strain ATCC BAA-671 / DSM 16294 / JCM 11897 / OK10)</name>
    <dbReference type="NCBI Taxonomy" id="563040"/>
    <lineage>
        <taxon>Bacteria</taxon>
        <taxon>Pseudomonadati</taxon>
        <taxon>Campylobacterota</taxon>
        <taxon>Epsilonproteobacteria</taxon>
        <taxon>Campylobacterales</taxon>
        <taxon>Sulfurimonadaceae</taxon>
        <taxon>Sulfurimonas</taxon>
    </lineage>
</organism>
<keyword evidence="1" id="KW-0812">Transmembrane</keyword>
<dbReference type="RefSeq" id="WP_013325867.1">
    <property type="nucleotide sequence ID" value="NC_014506.1"/>
</dbReference>
<accession>E0UST4</accession>
<keyword evidence="1" id="KW-0472">Membrane</keyword>
<reference evidence="3" key="1">
    <citation type="journal article" date="2010" name="Stand. Genomic Sci.">
        <title>Complete genome sequence of Sulfurimonas autotrophica type strain (OK10).</title>
        <authorList>
            <person name="Sikorski J."/>
            <person name="Munk C."/>
            <person name="Lapidus A."/>
            <person name="Djao O."/>
            <person name="Lucas S."/>
            <person name="Glavina Del Rio T."/>
            <person name="Nolan M."/>
            <person name="Tice H."/>
            <person name="Han C."/>
            <person name="Cheng J."/>
            <person name="Tapia R."/>
            <person name="Goodwin L."/>
            <person name="Pitluck S."/>
            <person name="Liolios K."/>
            <person name="Ivanova N."/>
            <person name="Mavromatis K."/>
            <person name="Mikhailova N."/>
            <person name="Pati A."/>
            <person name="Sims D."/>
            <person name="Meincke L."/>
            <person name="Brettin T."/>
            <person name="Detter J."/>
            <person name="Chen A."/>
            <person name="Palaniappan K."/>
            <person name="Land M."/>
            <person name="Hauser L."/>
            <person name="Chang Y."/>
            <person name="Jeffries C."/>
            <person name="Rohde M."/>
            <person name="Lang E."/>
            <person name="Spring S."/>
            <person name="Goker M."/>
            <person name="Woyke T."/>
            <person name="Bristow J."/>
            <person name="Eisen J."/>
            <person name="Markowitz V."/>
            <person name="Hugenholtz P."/>
            <person name="Kyrpides N."/>
            <person name="Klenk H."/>
        </authorList>
    </citation>
    <scope>NUCLEOTIDE SEQUENCE [LARGE SCALE GENOMIC DNA]</scope>
    <source>
        <strain evidence="3">ATCC BAA-671 / DSM 16294 / JCM 11897 / OK10</strain>
    </source>
</reference>
<evidence type="ECO:0000313" key="2">
    <source>
        <dbReference type="EMBL" id="ADN08111.1"/>
    </source>
</evidence>
<dbReference type="EMBL" id="CP002205">
    <property type="protein sequence ID" value="ADN08111.1"/>
    <property type="molecule type" value="Genomic_DNA"/>
</dbReference>
<proteinExistence type="predicted"/>
<keyword evidence="1" id="KW-1133">Transmembrane helix</keyword>
<protein>
    <submittedName>
        <fullName evidence="2">Uncharacterized protein</fullName>
    </submittedName>
</protein>
<feature type="transmembrane region" description="Helical" evidence="1">
    <location>
        <begin position="6"/>
        <end position="23"/>
    </location>
</feature>
<dbReference type="KEGG" id="sua:Saut_0062"/>
<evidence type="ECO:0000256" key="1">
    <source>
        <dbReference type="SAM" id="Phobius"/>
    </source>
</evidence>
<gene>
    <name evidence="2" type="ordered locus">Saut_0062</name>
</gene>
<dbReference type="HOGENOM" id="CLU_2425840_0_0_7"/>
<dbReference type="OrthoDB" id="5334642at2"/>
<keyword evidence="3" id="KW-1185">Reference proteome</keyword>
<evidence type="ECO:0000313" key="3">
    <source>
        <dbReference type="Proteomes" id="UP000007803"/>
    </source>
</evidence>
<dbReference type="Proteomes" id="UP000007803">
    <property type="component" value="Chromosome"/>
</dbReference>
<sequence>MINRFFRKYLSIIFILATFMGVFHHHNDLKQHNDCKICTVQSSLAHADTPVEIHYLTDLEIVNESIITLLASLHVKKIDNQLNARAPPQIS</sequence>
<name>E0UST4_SULAO</name>
<dbReference type="STRING" id="563040.Saut_0062"/>
<dbReference type="AlphaFoldDB" id="E0UST4"/>